<dbReference type="SUPFAM" id="SSF56112">
    <property type="entry name" value="Protein kinase-like (PK-like)"/>
    <property type="match status" value="1"/>
</dbReference>
<dbReference type="InterPro" id="IPR001245">
    <property type="entry name" value="Ser-Thr/Tyr_kinase_cat_dom"/>
</dbReference>
<evidence type="ECO:0000259" key="1">
    <source>
        <dbReference type="PROSITE" id="PS50011"/>
    </source>
</evidence>
<protein>
    <submittedName>
        <fullName evidence="2">Kinase-like domain-containing protein</fullName>
    </submittedName>
</protein>
<dbReference type="GO" id="GO:0004672">
    <property type="term" value="F:protein kinase activity"/>
    <property type="evidence" value="ECO:0007669"/>
    <property type="project" value="InterPro"/>
</dbReference>
<dbReference type="GO" id="GO:0005524">
    <property type="term" value="F:ATP binding"/>
    <property type="evidence" value="ECO:0007669"/>
    <property type="project" value="InterPro"/>
</dbReference>
<dbReference type="InterPro" id="IPR000719">
    <property type="entry name" value="Prot_kinase_dom"/>
</dbReference>
<comment type="caution">
    <text evidence="2">The sequence shown here is derived from an EMBL/GenBank/DDBJ whole genome shotgun (WGS) entry which is preliminary data.</text>
</comment>
<dbReference type="GO" id="GO:0007165">
    <property type="term" value="P:signal transduction"/>
    <property type="evidence" value="ECO:0007669"/>
    <property type="project" value="TreeGrafter"/>
</dbReference>
<proteinExistence type="predicted"/>
<dbReference type="AlphaFoldDB" id="A0A397V1E2"/>
<sequence>MAPERCLTCRRPFSNQWCQKCEIEAFKRKFRTWTSGNTMIDGMIQDTQLRAINNLSYFEWIPFEHFDQVEQLARGVFSVLYSGLWFEGPRQKWDDKDGVWLRKGPIKCALKKVENFDQATSQEYLNNGYILWSDIVIILRNIINGLKRIHDNGLYHGNLHGGNLLIENTPGGVDIRISDIGLYGPVNKLTSDIYGVLPYVAPEILNGDEYTQASDIYSFGMIMWTLSTCMFPFDQDSHDSDLATKISRGLRPKITNNTPHAYSTLMERCWHQDLNQRPDVTELRDILNNDPILNFNNDRVIIEERTDDNRSCIHVLYNVFLILNQNKDVL</sequence>
<dbReference type="Pfam" id="PF07714">
    <property type="entry name" value="PK_Tyr_Ser-Thr"/>
    <property type="match status" value="1"/>
</dbReference>
<dbReference type="EMBL" id="QKWP01000952">
    <property type="protein sequence ID" value="RIB13136.1"/>
    <property type="molecule type" value="Genomic_DNA"/>
</dbReference>
<reference evidence="2 3" key="1">
    <citation type="submission" date="2018-06" db="EMBL/GenBank/DDBJ databases">
        <title>Comparative genomics reveals the genomic features of Rhizophagus irregularis, R. cerebriforme, R. diaphanum and Gigaspora rosea, and their symbiotic lifestyle signature.</title>
        <authorList>
            <person name="Morin E."/>
            <person name="San Clemente H."/>
            <person name="Chen E.C.H."/>
            <person name="De La Providencia I."/>
            <person name="Hainaut M."/>
            <person name="Kuo A."/>
            <person name="Kohler A."/>
            <person name="Murat C."/>
            <person name="Tang N."/>
            <person name="Roy S."/>
            <person name="Loubradou J."/>
            <person name="Henrissat B."/>
            <person name="Grigoriev I.V."/>
            <person name="Corradi N."/>
            <person name="Roux C."/>
            <person name="Martin F.M."/>
        </authorList>
    </citation>
    <scope>NUCLEOTIDE SEQUENCE [LARGE SCALE GENOMIC DNA]</scope>
    <source>
        <strain evidence="2 3">DAOM 194757</strain>
    </source>
</reference>
<dbReference type="PANTHER" id="PTHR23257:SF964">
    <property type="entry name" value="CHROMOSOME UNDETERMINED SCAFFOLD_50, WHOLE GENOME SHOTGUN SEQUENCE"/>
    <property type="match status" value="1"/>
</dbReference>
<dbReference type="GO" id="GO:0005737">
    <property type="term" value="C:cytoplasm"/>
    <property type="evidence" value="ECO:0007669"/>
    <property type="project" value="TreeGrafter"/>
</dbReference>
<evidence type="ECO:0000313" key="2">
    <source>
        <dbReference type="EMBL" id="RIB13136.1"/>
    </source>
</evidence>
<dbReference type="STRING" id="44941.A0A397V1E2"/>
<keyword evidence="3" id="KW-1185">Reference proteome</keyword>
<dbReference type="PANTHER" id="PTHR23257">
    <property type="entry name" value="SERINE-THREONINE PROTEIN KINASE"/>
    <property type="match status" value="1"/>
</dbReference>
<dbReference type="Gene3D" id="1.10.510.10">
    <property type="entry name" value="Transferase(Phosphotransferase) domain 1"/>
    <property type="match status" value="1"/>
</dbReference>
<dbReference type="Proteomes" id="UP000266673">
    <property type="component" value="Unassembled WGS sequence"/>
</dbReference>
<feature type="domain" description="Protein kinase" evidence="1">
    <location>
        <begin position="1"/>
        <end position="293"/>
    </location>
</feature>
<dbReference type="InterPro" id="IPR050167">
    <property type="entry name" value="Ser_Thr_protein_kinase"/>
</dbReference>
<gene>
    <name evidence="2" type="ORF">C2G38_2041228</name>
</gene>
<dbReference type="OrthoDB" id="6718656at2759"/>
<keyword evidence="2" id="KW-0418">Kinase</keyword>
<name>A0A397V1E2_9GLOM</name>
<organism evidence="2 3">
    <name type="scientific">Gigaspora rosea</name>
    <dbReference type="NCBI Taxonomy" id="44941"/>
    <lineage>
        <taxon>Eukaryota</taxon>
        <taxon>Fungi</taxon>
        <taxon>Fungi incertae sedis</taxon>
        <taxon>Mucoromycota</taxon>
        <taxon>Glomeromycotina</taxon>
        <taxon>Glomeromycetes</taxon>
        <taxon>Diversisporales</taxon>
        <taxon>Gigasporaceae</taxon>
        <taxon>Gigaspora</taxon>
    </lineage>
</organism>
<evidence type="ECO:0000313" key="3">
    <source>
        <dbReference type="Proteomes" id="UP000266673"/>
    </source>
</evidence>
<dbReference type="InterPro" id="IPR011009">
    <property type="entry name" value="Kinase-like_dom_sf"/>
</dbReference>
<dbReference type="PROSITE" id="PS50011">
    <property type="entry name" value="PROTEIN_KINASE_DOM"/>
    <property type="match status" value="1"/>
</dbReference>
<accession>A0A397V1E2</accession>
<keyword evidence="2" id="KW-0808">Transferase</keyword>